<keyword evidence="8" id="KW-0325">Glycoprotein</keyword>
<dbReference type="Gene3D" id="3.40.190.10">
    <property type="entry name" value="Periplasmic binding protein-like II"/>
    <property type="match status" value="1"/>
</dbReference>
<keyword evidence="5 9" id="KW-1133">Transmembrane helix</keyword>
<dbReference type="Proteomes" id="UP000000305">
    <property type="component" value="Unassembled WGS sequence"/>
</dbReference>
<name>E9GNA2_DAPPU</name>
<comment type="subcellular location">
    <subcellularLocation>
        <location evidence="1">Cell membrane</location>
        <topology evidence="1">Multi-pass membrane protein</topology>
    </subcellularLocation>
</comment>
<keyword evidence="10" id="KW-0732">Signal</keyword>
<evidence type="ECO:0000256" key="5">
    <source>
        <dbReference type="ARBA" id="ARBA00022989"/>
    </source>
</evidence>
<evidence type="ECO:0000313" key="13">
    <source>
        <dbReference type="Proteomes" id="UP000000305"/>
    </source>
</evidence>
<keyword evidence="6 9" id="KW-0472">Membrane</keyword>
<keyword evidence="3" id="KW-1003">Cell membrane</keyword>
<sequence>MQDIPFFSTLSKSKIFRTRLMLLLVFLVNSLSSSEATSLNGKHLSVAPSSFPVAITVERNSSGHVIAMDGVSPRMLEWMSARFNFSYSIFHYLNKTSIEGTKEIPGFAFYLANGQCDLVMGAIGITTTRIVLVDLSSGYLYSSVTFMIPMPDSMNNIAAVVKPFQLPVWIAIFCVFPCVSAAFYFSQQFYQVAINNKRLLSSFFSSYLFYISGVLLNQGSYCPDKRLFVRCIASAWCLAAFVLVTSYNSLLISYVTTPNAEPLIRSIQDLSNASRIHVVVNGGQGFDIILSNGIYPNGSIYKDLRDKLRNYPKSRCRTTETCVDLVKSGNHVYINTLLAIMDAMQKDFKTTGKCDLALVKETEYSLPWTWALAKKSLYTEYINRGLLIF</sequence>
<dbReference type="GO" id="GO:0015276">
    <property type="term" value="F:ligand-gated monoatomic ion channel activity"/>
    <property type="evidence" value="ECO:0007669"/>
    <property type="project" value="InterPro"/>
</dbReference>
<feature type="chain" id="PRO_5003240482" description="Ionotropic glutamate receptor C-terminal domain-containing protein" evidence="10">
    <location>
        <begin position="37"/>
        <end position="389"/>
    </location>
</feature>
<evidence type="ECO:0000256" key="9">
    <source>
        <dbReference type="SAM" id="Phobius"/>
    </source>
</evidence>
<dbReference type="OrthoDB" id="6345208at2759"/>
<evidence type="ECO:0000256" key="6">
    <source>
        <dbReference type="ARBA" id="ARBA00023136"/>
    </source>
</evidence>
<comment type="similarity">
    <text evidence="2">Belongs to the glutamate-gated ion channel (TC 1.A.10.1) family.</text>
</comment>
<dbReference type="Gene3D" id="1.10.287.70">
    <property type="match status" value="1"/>
</dbReference>
<dbReference type="InterPro" id="IPR052192">
    <property type="entry name" value="Insect_Ionotropic_Sensory_Rcpt"/>
</dbReference>
<dbReference type="PANTHER" id="PTHR42643:SF24">
    <property type="entry name" value="IONOTROPIC RECEPTOR 60A"/>
    <property type="match status" value="1"/>
</dbReference>
<dbReference type="PANTHER" id="PTHR42643">
    <property type="entry name" value="IONOTROPIC RECEPTOR 20A-RELATED"/>
    <property type="match status" value="1"/>
</dbReference>
<evidence type="ECO:0000259" key="11">
    <source>
        <dbReference type="Pfam" id="PF00060"/>
    </source>
</evidence>
<dbReference type="Pfam" id="PF00060">
    <property type="entry name" value="Lig_chan"/>
    <property type="match status" value="1"/>
</dbReference>
<keyword evidence="4 9" id="KW-0812">Transmembrane</keyword>
<protein>
    <recommendedName>
        <fullName evidence="11">Ionotropic glutamate receptor C-terminal domain-containing protein</fullName>
    </recommendedName>
</protein>
<dbReference type="AlphaFoldDB" id="E9GNA2"/>
<evidence type="ECO:0000256" key="7">
    <source>
        <dbReference type="ARBA" id="ARBA00023170"/>
    </source>
</evidence>
<evidence type="ECO:0000256" key="4">
    <source>
        <dbReference type="ARBA" id="ARBA00022692"/>
    </source>
</evidence>
<dbReference type="InterPro" id="IPR001320">
    <property type="entry name" value="Iontro_rcpt_C"/>
</dbReference>
<feature type="transmembrane region" description="Helical" evidence="9">
    <location>
        <begin position="198"/>
        <end position="215"/>
    </location>
</feature>
<dbReference type="eggNOG" id="KOG1054">
    <property type="taxonomic scope" value="Eukaryota"/>
</dbReference>
<evidence type="ECO:0000313" key="12">
    <source>
        <dbReference type="EMBL" id="EFX79068.1"/>
    </source>
</evidence>
<keyword evidence="13" id="KW-1185">Reference proteome</keyword>
<keyword evidence="7" id="KW-0675">Receptor</keyword>
<evidence type="ECO:0000256" key="2">
    <source>
        <dbReference type="ARBA" id="ARBA00008685"/>
    </source>
</evidence>
<evidence type="ECO:0000256" key="3">
    <source>
        <dbReference type="ARBA" id="ARBA00022475"/>
    </source>
</evidence>
<evidence type="ECO:0000256" key="10">
    <source>
        <dbReference type="SAM" id="SignalP"/>
    </source>
</evidence>
<dbReference type="HOGENOM" id="CLU_007257_4_1_1"/>
<feature type="transmembrane region" description="Helical" evidence="9">
    <location>
        <begin position="227"/>
        <end position="244"/>
    </location>
</feature>
<feature type="domain" description="Ionotropic glutamate receptor C-terminal" evidence="11">
    <location>
        <begin position="167"/>
        <end position="320"/>
    </location>
</feature>
<dbReference type="KEGG" id="dpx:DAPPUDRAFT_104768"/>
<dbReference type="EMBL" id="GL732554">
    <property type="protein sequence ID" value="EFX79068.1"/>
    <property type="molecule type" value="Genomic_DNA"/>
</dbReference>
<feature type="signal peptide" evidence="10">
    <location>
        <begin position="1"/>
        <end position="36"/>
    </location>
</feature>
<gene>
    <name evidence="12" type="ORF">DAPPUDRAFT_104768</name>
</gene>
<dbReference type="GO" id="GO:0050906">
    <property type="term" value="P:detection of stimulus involved in sensory perception"/>
    <property type="evidence" value="ECO:0007669"/>
    <property type="project" value="UniProtKB-ARBA"/>
</dbReference>
<evidence type="ECO:0000256" key="1">
    <source>
        <dbReference type="ARBA" id="ARBA00004651"/>
    </source>
</evidence>
<reference evidence="12 13" key="1">
    <citation type="journal article" date="2011" name="Science">
        <title>The ecoresponsive genome of Daphnia pulex.</title>
        <authorList>
            <person name="Colbourne J.K."/>
            <person name="Pfrender M.E."/>
            <person name="Gilbert D."/>
            <person name="Thomas W.K."/>
            <person name="Tucker A."/>
            <person name="Oakley T.H."/>
            <person name="Tokishita S."/>
            <person name="Aerts A."/>
            <person name="Arnold G.J."/>
            <person name="Basu M.K."/>
            <person name="Bauer D.J."/>
            <person name="Caceres C.E."/>
            <person name="Carmel L."/>
            <person name="Casola C."/>
            <person name="Choi J.H."/>
            <person name="Detter J.C."/>
            <person name="Dong Q."/>
            <person name="Dusheyko S."/>
            <person name="Eads B.D."/>
            <person name="Frohlich T."/>
            <person name="Geiler-Samerotte K.A."/>
            <person name="Gerlach D."/>
            <person name="Hatcher P."/>
            <person name="Jogdeo S."/>
            <person name="Krijgsveld J."/>
            <person name="Kriventseva E.V."/>
            <person name="Kultz D."/>
            <person name="Laforsch C."/>
            <person name="Lindquist E."/>
            <person name="Lopez J."/>
            <person name="Manak J.R."/>
            <person name="Muller J."/>
            <person name="Pangilinan J."/>
            <person name="Patwardhan R.P."/>
            <person name="Pitluck S."/>
            <person name="Pritham E.J."/>
            <person name="Rechtsteiner A."/>
            <person name="Rho M."/>
            <person name="Rogozin I.B."/>
            <person name="Sakarya O."/>
            <person name="Salamov A."/>
            <person name="Schaack S."/>
            <person name="Shapiro H."/>
            <person name="Shiga Y."/>
            <person name="Skalitzky C."/>
            <person name="Smith Z."/>
            <person name="Souvorov A."/>
            <person name="Sung W."/>
            <person name="Tang Z."/>
            <person name="Tsuchiya D."/>
            <person name="Tu H."/>
            <person name="Vos H."/>
            <person name="Wang M."/>
            <person name="Wolf Y.I."/>
            <person name="Yamagata H."/>
            <person name="Yamada T."/>
            <person name="Ye Y."/>
            <person name="Shaw J.R."/>
            <person name="Andrews J."/>
            <person name="Crease T.J."/>
            <person name="Tang H."/>
            <person name="Lucas S.M."/>
            <person name="Robertson H.M."/>
            <person name="Bork P."/>
            <person name="Koonin E.V."/>
            <person name="Zdobnov E.M."/>
            <person name="Grigoriev I.V."/>
            <person name="Lynch M."/>
            <person name="Boore J.L."/>
        </authorList>
    </citation>
    <scope>NUCLEOTIDE SEQUENCE [LARGE SCALE GENOMIC DNA]</scope>
</reference>
<feature type="transmembrane region" description="Helical" evidence="9">
    <location>
        <begin position="166"/>
        <end position="186"/>
    </location>
</feature>
<dbReference type="PhylomeDB" id="E9GNA2"/>
<dbReference type="GO" id="GO:0005886">
    <property type="term" value="C:plasma membrane"/>
    <property type="evidence" value="ECO:0007669"/>
    <property type="project" value="UniProtKB-SubCell"/>
</dbReference>
<dbReference type="SUPFAM" id="SSF53850">
    <property type="entry name" value="Periplasmic binding protein-like II"/>
    <property type="match status" value="1"/>
</dbReference>
<proteinExistence type="inferred from homology"/>
<evidence type="ECO:0000256" key="8">
    <source>
        <dbReference type="ARBA" id="ARBA00023180"/>
    </source>
</evidence>
<accession>E9GNA2</accession>
<dbReference type="InParanoid" id="E9GNA2"/>
<organism evidence="12 13">
    <name type="scientific">Daphnia pulex</name>
    <name type="common">Water flea</name>
    <dbReference type="NCBI Taxonomy" id="6669"/>
    <lineage>
        <taxon>Eukaryota</taxon>
        <taxon>Metazoa</taxon>
        <taxon>Ecdysozoa</taxon>
        <taxon>Arthropoda</taxon>
        <taxon>Crustacea</taxon>
        <taxon>Branchiopoda</taxon>
        <taxon>Diplostraca</taxon>
        <taxon>Cladocera</taxon>
        <taxon>Anomopoda</taxon>
        <taxon>Daphniidae</taxon>
        <taxon>Daphnia</taxon>
    </lineage>
</organism>